<proteinExistence type="predicted"/>
<comment type="caution">
    <text evidence="2">The sequence shown here is derived from an EMBL/GenBank/DDBJ whole genome shotgun (WGS) entry which is preliminary data.</text>
</comment>
<organism evidence="2 3">
    <name type="scientific">Ruminococcus albus 8</name>
    <dbReference type="NCBI Taxonomy" id="246199"/>
    <lineage>
        <taxon>Bacteria</taxon>
        <taxon>Bacillati</taxon>
        <taxon>Bacillota</taxon>
        <taxon>Clostridia</taxon>
        <taxon>Eubacteriales</taxon>
        <taxon>Oscillospiraceae</taxon>
        <taxon>Ruminococcus</taxon>
    </lineage>
</organism>
<dbReference type="Gene3D" id="2.170.130.30">
    <property type="match status" value="1"/>
</dbReference>
<dbReference type="eggNOG" id="COG1657">
    <property type="taxonomic scope" value="Bacteria"/>
</dbReference>
<evidence type="ECO:0000313" key="3">
    <source>
        <dbReference type="Proteomes" id="UP000004259"/>
    </source>
</evidence>
<gene>
    <name evidence="2" type="ORF">CUS_7318</name>
</gene>
<name>E9S7U3_RUMAL</name>
<protein>
    <submittedName>
        <fullName evidence="2">Conserved domain protein</fullName>
    </submittedName>
</protein>
<dbReference type="EMBL" id="ADKM02000018">
    <property type="protein sequence ID" value="EGC04651.1"/>
    <property type="molecule type" value="Genomic_DNA"/>
</dbReference>
<dbReference type="Proteomes" id="UP000004259">
    <property type="component" value="Unassembled WGS sequence"/>
</dbReference>
<dbReference type="InterPro" id="IPR027954">
    <property type="entry name" value="Transcobalamin-like_C"/>
</dbReference>
<evidence type="ECO:0000259" key="1">
    <source>
        <dbReference type="Pfam" id="PF14478"/>
    </source>
</evidence>
<dbReference type="RefSeq" id="WP_002847107.1">
    <property type="nucleotide sequence ID" value="NZ_ADKM02000018.1"/>
</dbReference>
<dbReference type="STRING" id="246199.CUS_7318"/>
<reference evidence="2 3" key="1">
    <citation type="submission" date="2011-02" db="EMBL/GenBank/DDBJ databases">
        <authorList>
            <person name="Nelson K.E."/>
            <person name="Sutton G."/>
            <person name="Torralba M."/>
            <person name="Durkin S."/>
            <person name="Harkins D."/>
            <person name="Montgomery R."/>
            <person name="Ziemer C."/>
            <person name="Klaassens E."/>
            <person name="Ocuiv P."/>
            <person name="Morrison M."/>
        </authorList>
    </citation>
    <scope>NUCLEOTIDE SEQUENCE [LARGE SCALE GENOMIC DNA]</scope>
    <source>
        <strain evidence="2 3">8</strain>
    </source>
</reference>
<sequence>MKKRDILFFGGCAAAAAALLLTVDIQTPAEYYAAHPTAITEDGAFIELRVDSSAVAEGGVILDGRYALAEGDSVFDVVERVLRAEGISLDYSGGRNIYVDGINGIYELDYGAQSGWIYKVNGTAPDINCGEYQPVSGDDIEFVYVTEYYGGGR</sequence>
<accession>E9S7U3</accession>
<dbReference type="OrthoDB" id="2356646at2"/>
<dbReference type="Pfam" id="PF14478">
    <property type="entry name" value="DUF4430"/>
    <property type="match status" value="1"/>
</dbReference>
<evidence type="ECO:0000313" key="2">
    <source>
        <dbReference type="EMBL" id="EGC04651.1"/>
    </source>
</evidence>
<keyword evidence="3" id="KW-1185">Reference proteome</keyword>
<dbReference type="AlphaFoldDB" id="E9S7U3"/>
<feature type="domain" description="Transcobalamin-like C-terminal" evidence="1">
    <location>
        <begin position="71"/>
        <end position="144"/>
    </location>
</feature>